<protein>
    <submittedName>
        <fullName evidence="1">Uncharacterized protein</fullName>
    </submittedName>
</protein>
<keyword evidence="2" id="KW-1185">Reference proteome</keyword>
<gene>
    <name evidence="1" type="ORF">CITCOLO1_LOCUS19275</name>
</gene>
<sequence length="68" mass="8046">MEKENLAEKEAVMYLSLKMKFHHCEILQFAKPLIKQATRIFLLLLLLPQPIQYPISHQIKLSTQQLKK</sequence>
<name>A0ABP0Z2B5_9ROSI</name>
<evidence type="ECO:0000313" key="2">
    <source>
        <dbReference type="Proteomes" id="UP001642487"/>
    </source>
</evidence>
<organism evidence="1 2">
    <name type="scientific">Citrullus colocynthis</name>
    <name type="common">colocynth</name>
    <dbReference type="NCBI Taxonomy" id="252529"/>
    <lineage>
        <taxon>Eukaryota</taxon>
        <taxon>Viridiplantae</taxon>
        <taxon>Streptophyta</taxon>
        <taxon>Embryophyta</taxon>
        <taxon>Tracheophyta</taxon>
        <taxon>Spermatophyta</taxon>
        <taxon>Magnoliopsida</taxon>
        <taxon>eudicotyledons</taxon>
        <taxon>Gunneridae</taxon>
        <taxon>Pentapetalae</taxon>
        <taxon>rosids</taxon>
        <taxon>fabids</taxon>
        <taxon>Cucurbitales</taxon>
        <taxon>Cucurbitaceae</taxon>
        <taxon>Benincaseae</taxon>
        <taxon>Citrullus</taxon>
    </lineage>
</organism>
<reference evidence="1 2" key="1">
    <citation type="submission" date="2024-03" db="EMBL/GenBank/DDBJ databases">
        <authorList>
            <person name="Gkanogiannis A."/>
            <person name="Becerra Lopez-Lavalle L."/>
        </authorList>
    </citation>
    <scope>NUCLEOTIDE SEQUENCE [LARGE SCALE GENOMIC DNA]</scope>
</reference>
<evidence type="ECO:0000313" key="1">
    <source>
        <dbReference type="EMBL" id="CAK9326912.1"/>
    </source>
</evidence>
<dbReference type="EMBL" id="OZ021742">
    <property type="protein sequence ID" value="CAK9326912.1"/>
    <property type="molecule type" value="Genomic_DNA"/>
</dbReference>
<accession>A0ABP0Z2B5</accession>
<proteinExistence type="predicted"/>
<dbReference type="Proteomes" id="UP001642487">
    <property type="component" value="Chromosome 8"/>
</dbReference>